<keyword evidence="2" id="KW-1133">Transmembrane helix</keyword>
<gene>
    <name evidence="3" type="ORF">A2892_03330</name>
</gene>
<dbReference type="HAMAP" id="MF_00386">
    <property type="entry name" value="UPF0161_YidD"/>
    <property type="match status" value="1"/>
</dbReference>
<dbReference type="EMBL" id="MGHD01000005">
    <property type="protein sequence ID" value="OGM60345.1"/>
    <property type="molecule type" value="Genomic_DNA"/>
</dbReference>
<evidence type="ECO:0000256" key="1">
    <source>
        <dbReference type="HAMAP-Rule" id="MF_00386"/>
    </source>
</evidence>
<dbReference type="PANTHER" id="PTHR33383">
    <property type="entry name" value="MEMBRANE PROTEIN INSERTION EFFICIENCY FACTOR-RELATED"/>
    <property type="match status" value="1"/>
</dbReference>
<dbReference type="GO" id="GO:0005886">
    <property type="term" value="C:plasma membrane"/>
    <property type="evidence" value="ECO:0007669"/>
    <property type="project" value="UniProtKB-SubCell"/>
</dbReference>
<evidence type="ECO:0000256" key="2">
    <source>
        <dbReference type="SAM" id="Phobius"/>
    </source>
</evidence>
<dbReference type="AlphaFoldDB" id="A0A1F8BAC7"/>
<comment type="function">
    <text evidence="1">Could be involved in insertion of integral membrane proteins into the membrane.</text>
</comment>
<comment type="similarity">
    <text evidence="1">Belongs to the UPF0161 family.</text>
</comment>
<name>A0A1F8BAC7_9BACT</name>
<dbReference type="STRING" id="1802517.A2892_03330"/>
<sequence>MEKIFAKITAFFLIIYKNIFSRLFMVVFVGGCRFCPSCSQYFKDAVEIHGFFRGNFLFIKRFWRCNPFSPQGFDPVPVK</sequence>
<organism evidence="3 4">
    <name type="scientific">Candidatus Woesebacteria bacterium RIFCSPLOWO2_01_FULL_39_10b</name>
    <dbReference type="NCBI Taxonomy" id="1802517"/>
    <lineage>
        <taxon>Bacteria</taxon>
        <taxon>Candidatus Woeseibacteriota</taxon>
    </lineage>
</organism>
<evidence type="ECO:0000313" key="4">
    <source>
        <dbReference type="Proteomes" id="UP000176404"/>
    </source>
</evidence>
<keyword evidence="2" id="KW-0812">Transmembrane</keyword>
<dbReference type="SMART" id="SM01234">
    <property type="entry name" value="Haemolytic"/>
    <property type="match status" value="1"/>
</dbReference>
<comment type="caution">
    <text evidence="3">The sequence shown here is derived from an EMBL/GenBank/DDBJ whole genome shotgun (WGS) entry which is preliminary data.</text>
</comment>
<dbReference type="InterPro" id="IPR002696">
    <property type="entry name" value="Membr_insert_effic_factor_YidD"/>
</dbReference>
<keyword evidence="1" id="KW-1003">Cell membrane</keyword>
<feature type="transmembrane region" description="Helical" evidence="2">
    <location>
        <begin position="12"/>
        <end position="31"/>
    </location>
</feature>
<dbReference type="Proteomes" id="UP000176404">
    <property type="component" value="Unassembled WGS sequence"/>
</dbReference>
<evidence type="ECO:0000313" key="3">
    <source>
        <dbReference type="EMBL" id="OGM60345.1"/>
    </source>
</evidence>
<proteinExistence type="inferred from homology"/>
<comment type="subcellular location">
    <subcellularLocation>
        <location evidence="1">Cell membrane</location>
        <topology evidence="1">Peripheral membrane protein</topology>
        <orientation evidence="1">Cytoplasmic side</orientation>
    </subcellularLocation>
</comment>
<protein>
    <recommendedName>
        <fullName evidence="1">Putative membrane protein insertion efficiency factor</fullName>
    </recommendedName>
</protein>
<keyword evidence="1 2" id="KW-0472">Membrane</keyword>
<reference evidence="3 4" key="1">
    <citation type="journal article" date="2016" name="Nat. Commun.">
        <title>Thousands of microbial genomes shed light on interconnected biogeochemical processes in an aquifer system.</title>
        <authorList>
            <person name="Anantharaman K."/>
            <person name="Brown C.T."/>
            <person name="Hug L.A."/>
            <person name="Sharon I."/>
            <person name="Castelle C.J."/>
            <person name="Probst A.J."/>
            <person name="Thomas B.C."/>
            <person name="Singh A."/>
            <person name="Wilkins M.J."/>
            <person name="Karaoz U."/>
            <person name="Brodie E.L."/>
            <person name="Williams K.H."/>
            <person name="Hubbard S.S."/>
            <person name="Banfield J.F."/>
        </authorList>
    </citation>
    <scope>NUCLEOTIDE SEQUENCE [LARGE SCALE GENOMIC DNA]</scope>
</reference>
<dbReference type="PANTHER" id="PTHR33383:SF1">
    <property type="entry name" value="MEMBRANE PROTEIN INSERTION EFFICIENCY FACTOR-RELATED"/>
    <property type="match status" value="1"/>
</dbReference>
<dbReference type="NCBIfam" id="TIGR00278">
    <property type="entry name" value="membrane protein insertion efficiency factor YidD"/>
    <property type="match status" value="1"/>
</dbReference>
<dbReference type="Pfam" id="PF01809">
    <property type="entry name" value="YidD"/>
    <property type="match status" value="1"/>
</dbReference>
<accession>A0A1F8BAC7</accession>